<gene>
    <name evidence="2" type="ORF">AGERDE_LOCUS11420</name>
</gene>
<evidence type="ECO:0000256" key="1">
    <source>
        <dbReference type="SAM" id="MobiDB-lite"/>
    </source>
</evidence>
<comment type="caution">
    <text evidence="2">The sequence shown here is derived from an EMBL/GenBank/DDBJ whole genome shotgun (WGS) entry which is preliminary data.</text>
</comment>
<feature type="compositionally biased region" description="Polar residues" evidence="1">
    <location>
        <begin position="1"/>
        <end position="10"/>
    </location>
</feature>
<evidence type="ECO:0000313" key="3">
    <source>
        <dbReference type="Proteomes" id="UP000789831"/>
    </source>
</evidence>
<proteinExistence type="predicted"/>
<evidence type="ECO:0000313" key="2">
    <source>
        <dbReference type="EMBL" id="CAG8651433.1"/>
    </source>
</evidence>
<accession>A0A9N9DW74</accession>
<dbReference type="Proteomes" id="UP000789831">
    <property type="component" value="Unassembled WGS sequence"/>
</dbReference>
<protein>
    <submittedName>
        <fullName evidence="2">3519_t:CDS:1</fullName>
    </submittedName>
</protein>
<feature type="compositionally biased region" description="Polar residues" evidence="1">
    <location>
        <begin position="20"/>
        <end position="34"/>
    </location>
</feature>
<feature type="compositionally biased region" description="Basic and acidic residues" evidence="1">
    <location>
        <begin position="64"/>
        <end position="73"/>
    </location>
</feature>
<dbReference type="AlphaFoldDB" id="A0A9N9DW74"/>
<dbReference type="EMBL" id="CAJVPL010004798">
    <property type="protein sequence ID" value="CAG8651433.1"/>
    <property type="molecule type" value="Genomic_DNA"/>
</dbReference>
<feature type="compositionally biased region" description="Pro residues" evidence="1">
    <location>
        <begin position="39"/>
        <end position="59"/>
    </location>
</feature>
<sequence length="73" mass="7370">MASPNDNFNAASDGVGIPTASASSPPQFQQTGNFQLGPPVGPPPDSAPLLGPPAGPPPLDVEGLAEKIFIHNR</sequence>
<feature type="region of interest" description="Disordered" evidence="1">
    <location>
        <begin position="1"/>
        <end position="73"/>
    </location>
</feature>
<organism evidence="2 3">
    <name type="scientific">Ambispora gerdemannii</name>
    <dbReference type="NCBI Taxonomy" id="144530"/>
    <lineage>
        <taxon>Eukaryota</taxon>
        <taxon>Fungi</taxon>
        <taxon>Fungi incertae sedis</taxon>
        <taxon>Mucoromycota</taxon>
        <taxon>Glomeromycotina</taxon>
        <taxon>Glomeromycetes</taxon>
        <taxon>Archaeosporales</taxon>
        <taxon>Ambisporaceae</taxon>
        <taxon>Ambispora</taxon>
    </lineage>
</organism>
<keyword evidence="3" id="KW-1185">Reference proteome</keyword>
<reference evidence="2" key="1">
    <citation type="submission" date="2021-06" db="EMBL/GenBank/DDBJ databases">
        <authorList>
            <person name="Kallberg Y."/>
            <person name="Tangrot J."/>
            <person name="Rosling A."/>
        </authorList>
    </citation>
    <scope>NUCLEOTIDE SEQUENCE</scope>
    <source>
        <strain evidence="2">MT106</strain>
    </source>
</reference>
<name>A0A9N9DW74_9GLOM</name>